<feature type="non-terminal residue" evidence="1">
    <location>
        <position position="1"/>
    </location>
</feature>
<comment type="caution">
    <text evidence="1">The sequence shown here is derived from an EMBL/GenBank/DDBJ whole genome shotgun (WGS) entry which is preliminary data.</text>
</comment>
<dbReference type="Proteomes" id="UP000265520">
    <property type="component" value="Unassembled WGS sequence"/>
</dbReference>
<dbReference type="AlphaFoldDB" id="A0A392SJ88"/>
<evidence type="ECO:0000313" key="1">
    <source>
        <dbReference type="EMBL" id="MCI48507.1"/>
    </source>
</evidence>
<organism evidence="1 2">
    <name type="scientific">Trifolium medium</name>
    <dbReference type="NCBI Taxonomy" id="97028"/>
    <lineage>
        <taxon>Eukaryota</taxon>
        <taxon>Viridiplantae</taxon>
        <taxon>Streptophyta</taxon>
        <taxon>Embryophyta</taxon>
        <taxon>Tracheophyta</taxon>
        <taxon>Spermatophyta</taxon>
        <taxon>Magnoliopsida</taxon>
        <taxon>eudicotyledons</taxon>
        <taxon>Gunneridae</taxon>
        <taxon>Pentapetalae</taxon>
        <taxon>rosids</taxon>
        <taxon>fabids</taxon>
        <taxon>Fabales</taxon>
        <taxon>Fabaceae</taxon>
        <taxon>Papilionoideae</taxon>
        <taxon>50 kb inversion clade</taxon>
        <taxon>NPAAA clade</taxon>
        <taxon>Hologalegina</taxon>
        <taxon>IRL clade</taxon>
        <taxon>Trifolieae</taxon>
        <taxon>Trifolium</taxon>
    </lineage>
</organism>
<evidence type="ECO:0000313" key="2">
    <source>
        <dbReference type="Proteomes" id="UP000265520"/>
    </source>
</evidence>
<keyword evidence="2" id="KW-1185">Reference proteome</keyword>
<protein>
    <submittedName>
        <fullName evidence="1">Uncharacterized protein</fullName>
    </submittedName>
</protein>
<accession>A0A392SJ88</accession>
<dbReference type="EMBL" id="LXQA010387404">
    <property type="protein sequence ID" value="MCI48507.1"/>
    <property type="molecule type" value="Genomic_DNA"/>
</dbReference>
<name>A0A392SJ88_9FABA</name>
<proteinExistence type="predicted"/>
<reference evidence="1 2" key="1">
    <citation type="journal article" date="2018" name="Front. Plant Sci.">
        <title>Red Clover (Trifolium pratense) and Zigzag Clover (T. medium) - A Picture of Genomic Similarities and Differences.</title>
        <authorList>
            <person name="Dluhosova J."/>
            <person name="Istvanek J."/>
            <person name="Nedelnik J."/>
            <person name="Repkova J."/>
        </authorList>
    </citation>
    <scope>NUCLEOTIDE SEQUENCE [LARGE SCALE GENOMIC DNA]</scope>
    <source>
        <strain evidence="2">cv. 10/8</strain>
        <tissue evidence="1">Leaf</tissue>
    </source>
</reference>
<sequence>VVGTVRREAIGPSVGYGSVIETGKVR</sequence>